<dbReference type="AlphaFoldDB" id="A0A1M4UB09"/>
<dbReference type="RefSeq" id="WP_072819562.1">
    <property type="nucleotide sequence ID" value="NZ_FQUJ01000003.1"/>
</dbReference>
<gene>
    <name evidence="1" type="ORF">SAMN02745148_00566</name>
</gene>
<dbReference type="EMBL" id="FQUJ01000003">
    <property type="protein sequence ID" value="SHE53826.1"/>
    <property type="molecule type" value="Genomic_DNA"/>
</dbReference>
<name>A0A1M4UB09_9GAMM</name>
<evidence type="ECO:0000313" key="1">
    <source>
        <dbReference type="EMBL" id="SHE53826.1"/>
    </source>
</evidence>
<dbReference type="InterPro" id="IPR018707">
    <property type="entry name" value="LpxR"/>
</dbReference>
<evidence type="ECO:0008006" key="3">
    <source>
        <dbReference type="Google" id="ProtNLM"/>
    </source>
</evidence>
<reference evidence="1 2" key="1">
    <citation type="submission" date="2016-11" db="EMBL/GenBank/DDBJ databases">
        <authorList>
            <person name="Jaros S."/>
            <person name="Januszkiewicz K."/>
            <person name="Wedrychowicz H."/>
        </authorList>
    </citation>
    <scope>NUCLEOTIDE SEQUENCE [LARGE SCALE GENOMIC DNA]</scope>
    <source>
        <strain evidence="1 2">DSM 19980</strain>
    </source>
</reference>
<keyword evidence="2" id="KW-1185">Reference proteome</keyword>
<dbReference type="Proteomes" id="UP000184346">
    <property type="component" value="Unassembled WGS sequence"/>
</dbReference>
<dbReference type="InterPro" id="IPR037107">
    <property type="entry name" value="Put_OMP_sf"/>
</dbReference>
<protein>
    <recommendedName>
        <fullName evidence="3">Outer membrane protein</fullName>
    </recommendedName>
</protein>
<sequence>MRKSLRSFGPRSGLLLASLFCSPLGLAADLYYLKVENDLFSSSEDGHYTNGVEAARIVIPDESHWSRSLADGLPGWSARDLDAVGYHFIHQIYTPNNITRERLIEDDRPYAGVLLGGLSLYDDTRHEGWREATAVQLKFGLVGPAAGGEPIQKAVHEVVGSDNPKGWDNQLDNEPILNLGWDKSWWWFSRFGGLEWEYGPSASLQVGNLYDYLGAGGAVRFGSGLDKSFGIPAVAPAQGGRQGFTADAGFGWYGFIGTQGRYMAHNLLLDGNTFEDSHDVERREWVGDLTAGVVLSWDRFQVAFTNVWRTREFESQDEADQFGSVTLSTWL</sequence>
<proteinExistence type="predicted"/>
<dbReference type="STRING" id="1121942.SAMN02745148_00566"/>
<dbReference type="Pfam" id="PF09982">
    <property type="entry name" value="LpxR"/>
    <property type="match status" value="1"/>
</dbReference>
<evidence type="ECO:0000313" key="2">
    <source>
        <dbReference type="Proteomes" id="UP000184346"/>
    </source>
</evidence>
<dbReference type="OrthoDB" id="9776275at2"/>
<accession>A0A1M4UB09</accession>
<dbReference type="Gene3D" id="2.40.128.140">
    <property type="entry name" value="Outer membrane protein"/>
    <property type="match status" value="1"/>
</dbReference>
<organism evidence="1 2">
    <name type="scientific">Modicisalibacter ilicicola DSM 19980</name>
    <dbReference type="NCBI Taxonomy" id="1121942"/>
    <lineage>
        <taxon>Bacteria</taxon>
        <taxon>Pseudomonadati</taxon>
        <taxon>Pseudomonadota</taxon>
        <taxon>Gammaproteobacteria</taxon>
        <taxon>Oceanospirillales</taxon>
        <taxon>Halomonadaceae</taxon>
        <taxon>Modicisalibacter</taxon>
    </lineage>
</organism>